<dbReference type="AlphaFoldDB" id="A0A3E4QQE6"/>
<comment type="caution">
    <text evidence="2">The sequence shown here is derived from an EMBL/GenBank/DDBJ whole genome shotgun (WGS) entry which is preliminary data.</text>
</comment>
<dbReference type="Proteomes" id="UP000260943">
    <property type="component" value="Unassembled WGS sequence"/>
</dbReference>
<dbReference type="InterPro" id="IPR036188">
    <property type="entry name" value="FAD/NAD-bd_sf"/>
</dbReference>
<evidence type="ECO:0000259" key="1">
    <source>
        <dbReference type="Pfam" id="PF01494"/>
    </source>
</evidence>
<protein>
    <submittedName>
        <fullName evidence="2">FAD-dependent oxidoreductase</fullName>
    </submittedName>
</protein>
<dbReference type="PANTHER" id="PTHR42685:SF22">
    <property type="entry name" value="CONDITIONED MEDIUM FACTOR RECEPTOR 1"/>
    <property type="match status" value="1"/>
</dbReference>
<feature type="domain" description="FAD-binding" evidence="1">
    <location>
        <begin position="165"/>
        <end position="335"/>
    </location>
</feature>
<gene>
    <name evidence="2" type="ORF">DXC81_08520</name>
</gene>
<evidence type="ECO:0000313" key="2">
    <source>
        <dbReference type="EMBL" id="RGL08410.1"/>
    </source>
</evidence>
<evidence type="ECO:0000313" key="3">
    <source>
        <dbReference type="Proteomes" id="UP000260943"/>
    </source>
</evidence>
<accession>A0A3E4QQE6</accession>
<dbReference type="EMBL" id="QSRJ01000010">
    <property type="protein sequence ID" value="RGL08410.1"/>
    <property type="molecule type" value="Genomic_DNA"/>
</dbReference>
<organism evidence="2 3">
    <name type="scientific">Collinsella tanakaei</name>
    <dbReference type="NCBI Taxonomy" id="626935"/>
    <lineage>
        <taxon>Bacteria</taxon>
        <taxon>Bacillati</taxon>
        <taxon>Actinomycetota</taxon>
        <taxon>Coriobacteriia</taxon>
        <taxon>Coriobacteriales</taxon>
        <taxon>Coriobacteriaceae</taxon>
        <taxon>Collinsella</taxon>
    </lineage>
</organism>
<dbReference type="SUPFAM" id="SSF51905">
    <property type="entry name" value="FAD/NAD(P)-binding domain"/>
    <property type="match status" value="1"/>
</dbReference>
<dbReference type="InterPro" id="IPR002938">
    <property type="entry name" value="FAD-bd"/>
</dbReference>
<dbReference type="InterPro" id="IPR050407">
    <property type="entry name" value="Geranylgeranyl_reductase"/>
</dbReference>
<reference evidence="2 3" key="1">
    <citation type="submission" date="2018-08" db="EMBL/GenBank/DDBJ databases">
        <title>A genome reference for cultivated species of the human gut microbiota.</title>
        <authorList>
            <person name="Zou Y."/>
            <person name="Xue W."/>
            <person name="Luo G."/>
        </authorList>
    </citation>
    <scope>NUCLEOTIDE SEQUENCE [LARGE SCALE GENOMIC DNA]</scope>
    <source>
        <strain evidence="2 3">TF08-14</strain>
    </source>
</reference>
<dbReference type="Pfam" id="PF01494">
    <property type="entry name" value="FAD_binding_3"/>
    <property type="match status" value="1"/>
</dbReference>
<dbReference type="PANTHER" id="PTHR42685">
    <property type="entry name" value="GERANYLGERANYL DIPHOSPHATE REDUCTASE"/>
    <property type="match status" value="1"/>
</dbReference>
<dbReference type="Gene3D" id="3.50.50.60">
    <property type="entry name" value="FAD/NAD(P)-binding domain"/>
    <property type="match status" value="1"/>
</dbReference>
<proteinExistence type="predicted"/>
<dbReference type="PRINTS" id="PR00420">
    <property type="entry name" value="RNGMNOXGNASE"/>
</dbReference>
<sequence length="391" mass="43328">MSGGAFMARRWTNRYRAVEMDGIAASYDVVVVGAGPAGIMAAVESARTARSVLLVEASSLPREKSCGGMLNLYSRRALEPYGAVPEEMILDPKWIDFRYYHIDREVKKPTQVRFLNVDRGMFDEWLLSFLPANVHVACGVRLADLWQSPVKARVLLKGLRADGSRAEASVDCSYLIAADGPRATVRERLGLRPFDRYITVQEYVSIERGAIEPYFDCIYSKEFDRDYGIGYIMPKGDVAIIGSIFYPGSRDVERKHEDVLDRLRDIYPFGESVKRETWIAAHLRRPADLVAGKGRVLLAGEGGGFLSCTSGEGISFALNSGIMAGKAVAAAFEDDSLVASSALECYERALKPMKKNLAFRMGMFPIMNNYACKNLACLVPTPLVSKMTERL</sequence>
<name>A0A3E4QQE6_9ACTN</name>
<dbReference type="Pfam" id="PF12831">
    <property type="entry name" value="FAD_oxidored"/>
    <property type="match status" value="1"/>
</dbReference>
<dbReference type="GO" id="GO:0071949">
    <property type="term" value="F:FAD binding"/>
    <property type="evidence" value="ECO:0007669"/>
    <property type="project" value="InterPro"/>
</dbReference>